<feature type="domain" description="FlgD/Vpr Ig-like" evidence="2">
    <location>
        <begin position="174"/>
        <end position="232"/>
    </location>
</feature>
<organism evidence="3 4">
    <name type="scientific">Eiseniibacteriota bacterium</name>
    <dbReference type="NCBI Taxonomy" id="2212470"/>
    <lineage>
        <taxon>Bacteria</taxon>
        <taxon>Candidatus Eiseniibacteriota</taxon>
    </lineage>
</organism>
<name>A0A538T3H1_UNCEI</name>
<dbReference type="InterPro" id="IPR025965">
    <property type="entry name" value="FlgD/Vpr_Ig-like"/>
</dbReference>
<comment type="caution">
    <text evidence="3">The sequence shown here is derived from an EMBL/GenBank/DDBJ whole genome shotgun (WGS) entry which is preliminary data.</text>
</comment>
<dbReference type="EMBL" id="VBOS01000088">
    <property type="protein sequence ID" value="TMQ58179.1"/>
    <property type="molecule type" value="Genomic_DNA"/>
</dbReference>
<dbReference type="AlphaFoldDB" id="A0A538T3H1"/>
<gene>
    <name evidence="3" type="ORF">E6K72_02885</name>
</gene>
<evidence type="ECO:0000313" key="3">
    <source>
        <dbReference type="EMBL" id="TMQ58179.1"/>
    </source>
</evidence>
<evidence type="ECO:0000259" key="2">
    <source>
        <dbReference type="Pfam" id="PF13860"/>
    </source>
</evidence>
<feature type="non-terminal residue" evidence="3">
    <location>
        <position position="1"/>
    </location>
</feature>
<sequence length="244" mass="25997">LMVFAGNFHVVSAPQMAALPPALPHGVAGREAFAVEAPSLVSPGEILTARLRLAAAGRMQGFSVLLAWDPGVVRPEGSTSAGWIESQMGAVLFPRPGTVDAALLGRRRPGIEGENVREGDAAIRIERIFARDADNRPLDPDALERESRAADPSRTLLLPPTPNPAPGAATLSFALARAGTARLSIYAVDGRCVRTLASGVRAAGLHHIEWSGDDNARRPLPPGIYWVRLEAAGLRFTRRMALLR</sequence>
<proteinExistence type="predicted"/>
<evidence type="ECO:0000313" key="4">
    <source>
        <dbReference type="Proteomes" id="UP000317716"/>
    </source>
</evidence>
<dbReference type="Gene3D" id="2.60.40.4070">
    <property type="match status" value="1"/>
</dbReference>
<dbReference type="Pfam" id="PF13860">
    <property type="entry name" value="FlgD_ig"/>
    <property type="match status" value="1"/>
</dbReference>
<dbReference type="Proteomes" id="UP000317716">
    <property type="component" value="Unassembled WGS sequence"/>
</dbReference>
<feature type="region of interest" description="Disordered" evidence="1">
    <location>
        <begin position="136"/>
        <end position="155"/>
    </location>
</feature>
<accession>A0A538T3H1</accession>
<feature type="compositionally biased region" description="Basic and acidic residues" evidence="1">
    <location>
        <begin position="136"/>
        <end position="151"/>
    </location>
</feature>
<evidence type="ECO:0000256" key="1">
    <source>
        <dbReference type="SAM" id="MobiDB-lite"/>
    </source>
</evidence>
<reference evidence="3 4" key="1">
    <citation type="journal article" date="2019" name="Nat. Microbiol.">
        <title>Mediterranean grassland soil C-N compound turnover is dependent on rainfall and depth, and is mediated by genomically divergent microorganisms.</title>
        <authorList>
            <person name="Diamond S."/>
            <person name="Andeer P.F."/>
            <person name="Li Z."/>
            <person name="Crits-Christoph A."/>
            <person name="Burstein D."/>
            <person name="Anantharaman K."/>
            <person name="Lane K.R."/>
            <person name="Thomas B.C."/>
            <person name="Pan C."/>
            <person name="Northen T.R."/>
            <person name="Banfield J.F."/>
        </authorList>
    </citation>
    <scope>NUCLEOTIDE SEQUENCE [LARGE SCALE GENOMIC DNA]</scope>
    <source>
        <strain evidence="3">WS_2</strain>
    </source>
</reference>
<protein>
    <recommendedName>
        <fullName evidence="2">FlgD/Vpr Ig-like domain-containing protein</fullName>
    </recommendedName>
</protein>